<dbReference type="AlphaFoldDB" id="A0AAW2JTG1"/>
<gene>
    <name evidence="1" type="ORF">Sradi_6827100</name>
</gene>
<evidence type="ECO:0008006" key="2">
    <source>
        <dbReference type="Google" id="ProtNLM"/>
    </source>
</evidence>
<sequence length="161" mass="18166">MVLALVVTARRLCPYFLSYPVWVRTNLPLKQTRGKIDTLGRLVKWVMELSEYDISYLPCTTIKTQALADFVSEMTGTPLEETLEKEVWLLHVFGSTTTQGIGANIVITSPPRGRHGVFYNIQIQSSYNEPEYEALVIGMRMAHKVGAQHFVAYSNSQLIAK</sequence>
<accession>A0AAW2JTG1</accession>
<protein>
    <recommendedName>
        <fullName evidence="2">RNase H type-1 domain-containing protein</fullName>
    </recommendedName>
</protein>
<evidence type="ECO:0000313" key="1">
    <source>
        <dbReference type="EMBL" id="KAL0297750.1"/>
    </source>
</evidence>
<proteinExistence type="predicted"/>
<reference evidence="1" key="2">
    <citation type="journal article" date="2024" name="Plant">
        <title>Genomic evolution and insights into agronomic trait innovations of Sesamum species.</title>
        <authorList>
            <person name="Miao H."/>
            <person name="Wang L."/>
            <person name="Qu L."/>
            <person name="Liu H."/>
            <person name="Sun Y."/>
            <person name="Le M."/>
            <person name="Wang Q."/>
            <person name="Wei S."/>
            <person name="Zheng Y."/>
            <person name="Lin W."/>
            <person name="Duan Y."/>
            <person name="Cao H."/>
            <person name="Xiong S."/>
            <person name="Wang X."/>
            <person name="Wei L."/>
            <person name="Li C."/>
            <person name="Ma Q."/>
            <person name="Ju M."/>
            <person name="Zhao R."/>
            <person name="Li G."/>
            <person name="Mu C."/>
            <person name="Tian Q."/>
            <person name="Mei H."/>
            <person name="Zhang T."/>
            <person name="Gao T."/>
            <person name="Zhang H."/>
        </authorList>
    </citation>
    <scope>NUCLEOTIDE SEQUENCE</scope>
    <source>
        <strain evidence="1">G02</strain>
    </source>
</reference>
<dbReference type="PANTHER" id="PTHR48475:SF2">
    <property type="entry name" value="RIBONUCLEASE H"/>
    <property type="match status" value="1"/>
</dbReference>
<dbReference type="EMBL" id="JACGWJ010000032">
    <property type="protein sequence ID" value="KAL0297750.1"/>
    <property type="molecule type" value="Genomic_DNA"/>
</dbReference>
<comment type="caution">
    <text evidence="1">The sequence shown here is derived from an EMBL/GenBank/DDBJ whole genome shotgun (WGS) entry which is preliminary data.</text>
</comment>
<dbReference type="PANTHER" id="PTHR48475">
    <property type="entry name" value="RIBONUCLEASE H"/>
    <property type="match status" value="1"/>
</dbReference>
<organism evidence="1">
    <name type="scientific">Sesamum radiatum</name>
    <name type="common">Black benniseed</name>
    <dbReference type="NCBI Taxonomy" id="300843"/>
    <lineage>
        <taxon>Eukaryota</taxon>
        <taxon>Viridiplantae</taxon>
        <taxon>Streptophyta</taxon>
        <taxon>Embryophyta</taxon>
        <taxon>Tracheophyta</taxon>
        <taxon>Spermatophyta</taxon>
        <taxon>Magnoliopsida</taxon>
        <taxon>eudicotyledons</taxon>
        <taxon>Gunneridae</taxon>
        <taxon>Pentapetalae</taxon>
        <taxon>asterids</taxon>
        <taxon>lamiids</taxon>
        <taxon>Lamiales</taxon>
        <taxon>Pedaliaceae</taxon>
        <taxon>Sesamum</taxon>
    </lineage>
</organism>
<reference evidence="1" key="1">
    <citation type="submission" date="2020-06" db="EMBL/GenBank/DDBJ databases">
        <authorList>
            <person name="Li T."/>
            <person name="Hu X."/>
            <person name="Zhang T."/>
            <person name="Song X."/>
            <person name="Zhang H."/>
            <person name="Dai N."/>
            <person name="Sheng W."/>
            <person name="Hou X."/>
            <person name="Wei L."/>
        </authorList>
    </citation>
    <scope>NUCLEOTIDE SEQUENCE</scope>
    <source>
        <strain evidence="1">G02</strain>
        <tissue evidence="1">Leaf</tissue>
    </source>
</reference>
<name>A0AAW2JTG1_SESRA</name>